<sequence length="331" mass="35651">MDIDAYAAAHRDQWDRLDELTRRRRLTGAQADELVSLYRASAGHLSRIRTGAPDPELIVEVSARVAAARGRITGTRETRMSDLVRFWLRSAPAALYRVRWWTVGVMIAEIAIAVIIAVWTLRSPEAMSAVGTPQERDDYARSMFESYYTRYEPSDFAVQVWTNNARIAAVCVASGITGILPAYMLFINAFSVGKAAAIMADHDALGLFFALITPHGLLELTCIFIAGGAGLRLFWTLLAPGPRSRGAALAAEGRALITVAVTLTAALAVAGLIEAFVTPAQIPWSIKLVVGVLAVIVLWAYTLVLGRRAVLAGQTGDLVEEEAGAGLAETG</sequence>
<feature type="transmembrane region" description="Helical" evidence="1">
    <location>
        <begin position="204"/>
        <end position="235"/>
    </location>
</feature>
<feature type="transmembrane region" description="Helical" evidence="1">
    <location>
        <begin position="98"/>
        <end position="121"/>
    </location>
</feature>
<gene>
    <name evidence="2" type="ORF">HMPREF1318_2483</name>
</gene>
<name>J0X2I3_9ACTO</name>
<protein>
    <submittedName>
        <fullName evidence="2">Putative membrane protein</fullName>
    </submittedName>
</protein>
<accession>J0X2I3</accession>
<dbReference type="AlphaFoldDB" id="J0X2I3"/>
<proteinExistence type="predicted"/>
<organism evidence="2 3">
    <name type="scientific">Actinomyces massiliensis F0489</name>
    <dbReference type="NCBI Taxonomy" id="1125718"/>
    <lineage>
        <taxon>Bacteria</taxon>
        <taxon>Bacillati</taxon>
        <taxon>Actinomycetota</taxon>
        <taxon>Actinomycetes</taxon>
        <taxon>Actinomycetales</taxon>
        <taxon>Actinomycetaceae</taxon>
        <taxon>Actinomyces</taxon>
    </lineage>
</organism>
<dbReference type="Pfam" id="PF01944">
    <property type="entry name" value="SpoIIM"/>
    <property type="match status" value="1"/>
</dbReference>
<feature type="transmembrane region" description="Helical" evidence="1">
    <location>
        <begin position="284"/>
        <end position="304"/>
    </location>
</feature>
<dbReference type="OrthoDB" id="5243448at2"/>
<dbReference type="eggNOG" id="COG1300">
    <property type="taxonomic scope" value="Bacteria"/>
</dbReference>
<reference evidence="2 3" key="1">
    <citation type="submission" date="2012-05" db="EMBL/GenBank/DDBJ databases">
        <authorList>
            <person name="Harkins D.M."/>
            <person name="Madupu R."/>
            <person name="Durkin A.S."/>
            <person name="Torralba M."/>
            <person name="Methe B."/>
            <person name="Sutton G.G."/>
            <person name="Nelson K.E."/>
        </authorList>
    </citation>
    <scope>NUCLEOTIDE SEQUENCE [LARGE SCALE GENOMIC DNA]</scope>
    <source>
        <strain evidence="2 3">F0489</strain>
    </source>
</reference>
<feature type="transmembrane region" description="Helical" evidence="1">
    <location>
        <begin position="167"/>
        <end position="192"/>
    </location>
</feature>
<dbReference type="Proteomes" id="UP000002941">
    <property type="component" value="Unassembled WGS sequence"/>
</dbReference>
<dbReference type="RefSeq" id="WP_008731992.1">
    <property type="nucleotide sequence ID" value="NZ_AKFT01000134.1"/>
</dbReference>
<evidence type="ECO:0000313" key="2">
    <source>
        <dbReference type="EMBL" id="EJF42836.1"/>
    </source>
</evidence>
<dbReference type="PATRIC" id="fig|1125718.3.peg.1735"/>
<dbReference type="EMBL" id="AKFT01000134">
    <property type="protein sequence ID" value="EJF42836.1"/>
    <property type="molecule type" value="Genomic_DNA"/>
</dbReference>
<dbReference type="InterPro" id="IPR002798">
    <property type="entry name" value="SpoIIM-like"/>
</dbReference>
<dbReference type="PANTHER" id="PTHR35337">
    <property type="entry name" value="SLR1478 PROTEIN"/>
    <property type="match status" value="1"/>
</dbReference>
<keyword evidence="1" id="KW-0472">Membrane</keyword>
<dbReference type="PANTHER" id="PTHR35337:SF1">
    <property type="entry name" value="SLR1478 PROTEIN"/>
    <property type="match status" value="1"/>
</dbReference>
<keyword evidence="3" id="KW-1185">Reference proteome</keyword>
<keyword evidence="1" id="KW-1133">Transmembrane helix</keyword>
<evidence type="ECO:0000313" key="3">
    <source>
        <dbReference type="Proteomes" id="UP000002941"/>
    </source>
</evidence>
<evidence type="ECO:0000256" key="1">
    <source>
        <dbReference type="SAM" id="Phobius"/>
    </source>
</evidence>
<feature type="transmembrane region" description="Helical" evidence="1">
    <location>
        <begin position="255"/>
        <end position="277"/>
    </location>
</feature>
<comment type="caution">
    <text evidence="2">The sequence shown here is derived from an EMBL/GenBank/DDBJ whole genome shotgun (WGS) entry which is preliminary data.</text>
</comment>
<keyword evidence="1" id="KW-0812">Transmembrane</keyword>